<accession>A0ACB6Z2V6</accession>
<name>A0ACB6Z2V6_THEGA</name>
<comment type="caution">
    <text evidence="1">The sequence shown here is derived from an EMBL/GenBank/DDBJ whole genome shotgun (WGS) entry which is preliminary data.</text>
</comment>
<reference evidence="1" key="2">
    <citation type="journal article" date="2020" name="Nat. Commun.">
        <title>Large-scale genome sequencing of mycorrhizal fungi provides insights into the early evolution of symbiotic traits.</title>
        <authorList>
            <person name="Miyauchi S."/>
            <person name="Kiss E."/>
            <person name="Kuo A."/>
            <person name="Drula E."/>
            <person name="Kohler A."/>
            <person name="Sanchez-Garcia M."/>
            <person name="Morin E."/>
            <person name="Andreopoulos B."/>
            <person name="Barry K.W."/>
            <person name="Bonito G."/>
            <person name="Buee M."/>
            <person name="Carver A."/>
            <person name="Chen C."/>
            <person name="Cichocki N."/>
            <person name="Clum A."/>
            <person name="Culley D."/>
            <person name="Crous P.W."/>
            <person name="Fauchery L."/>
            <person name="Girlanda M."/>
            <person name="Hayes R.D."/>
            <person name="Keri Z."/>
            <person name="LaButti K."/>
            <person name="Lipzen A."/>
            <person name="Lombard V."/>
            <person name="Magnuson J."/>
            <person name="Maillard F."/>
            <person name="Murat C."/>
            <person name="Nolan M."/>
            <person name="Ohm R.A."/>
            <person name="Pangilinan J."/>
            <person name="Pereira M.F."/>
            <person name="Perotto S."/>
            <person name="Peter M."/>
            <person name="Pfister S."/>
            <person name="Riley R."/>
            <person name="Sitrit Y."/>
            <person name="Stielow J.B."/>
            <person name="Szollosi G."/>
            <person name="Zifcakova L."/>
            <person name="Stursova M."/>
            <person name="Spatafora J.W."/>
            <person name="Tedersoo L."/>
            <person name="Vaario L.M."/>
            <person name="Yamada A."/>
            <person name="Yan M."/>
            <person name="Wang P."/>
            <person name="Xu J."/>
            <person name="Bruns T."/>
            <person name="Baldrian P."/>
            <person name="Vilgalys R."/>
            <person name="Dunand C."/>
            <person name="Henrissat B."/>
            <person name="Grigoriev I.V."/>
            <person name="Hibbett D."/>
            <person name="Nagy L.G."/>
            <person name="Martin F.M."/>
        </authorList>
    </citation>
    <scope>NUCLEOTIDE SEQUENCE</scope>
    <source>
        <strain evidence="1">P2</strain>
    </source>
</reference>
<organism evidence="1 2">
    <name type="scientific">Thelephora ganbajun</name>
    <name type="common">Ganba fungus</name>
    <dbReference type="NCBI Taxonomy" id="370292"/>
    <lineage>
        <taxon>Eukaryota</taxon>
        <taxon>Fungi</taxon>
        <taxon>Dikarya</taxon>
        <taxon>Basidiomycota</taxon>
        <taxon>Agaricomycotina</taxon>
        <taxon>Agaricomycetes</taxon>
        <taxon>Thelephorales</taxon>
        <taxon>Thelephoraceae</taxon>
        <taxon>Thelephora</taxon>
    </lineage>
</organism>
<proteinExistence type="predicted"/>
<sequence>MKVGLLTFLLSSCFARPAQSVAYTVSTIPRTSGFGNSDSFDQNNVYIAIALPALNFTTIKNNTPDGSGGLNNPVSEAQCWRIQWTDSFRKGRQQQPLIQRRNAPSNKESFIITGAPSSGNLSIEYF</sequence>
<keyword evidence="2" id="KW-1185">Reference proteome</keyword>
<evidence type="ECO:0000313" key="1">
    <source>
        <dbReference type="EMBL" id="KAF9643613.1"/>
    </source>
</evidence>
<reference evidence="1" key="1">
    <citation type="submission" date="2019-10" db="EMBL/GenBank/DDBJ databases">
        <authorList>
            <consortium name="DOE Joint Genome Institute"/>
            <person name="Kuo A."/>
            <person name="Miyauchi S."/>
            <person name="Kiss E."/>
            <person name="Drula E."/>
            <person name="Kohler A."/>
            <person name="Sanchez-Garcia M."/>
            <person name="Andreopoulos B."/>
            <person name="Barry K.W."/>
            <person name="Bonito G."/>
            <person name="Buee M."/>
            <person name="Carver A."/>
            <person name="Chen C."/>
            <person name="Cichocki N."/>
            <person name="Clum A."/>
            <person name="Culley D."/>
            <person name="Crous P.W."/>
            <person name="Fauchery L."/>
            <person name="Girlanda M."/>
            <person name="Hayes R."/>
            <person name="Keri Z."/>
            <person name="Labutti K."/>
            <person name="Lipzen A."/>
            <person name="Lombard V."/>
            <person name="Magnuson J."/>
            <person name="Maillard F."/>
            <person name="Morin E."/>
            <person name="Murat C."/>
            <person name="Nolan M."/>
            <person name="Ohm R."/>
            <person name="Pangilinan J."/>
            <person name="Pereira M."/>
            <person name="Perotto S."/>
            <person name="Peter M."/>
            <person name="Riley R."/>
            <person name="Sitrit Y."/>
            <person name="Stielow B."/>
            <person name="Szollosi G."/>
            <person name="Zifcakova L."/>
            <person name="Stursova M."/>
            <person name="Spatafora J.W."/>
            <person name="Tedersoo L."/>
            <person name="Vaario L.-M."/>
            <person name="Yamada A."/>
            <person name="Yan M."/>
            <person name="Wang P."/>
            <person name="Xu J."/>
            <person name="Bruns T."/>
            <person name="Baldrian P."/>
            <person name="Vilgalys R."/>
            <person name="Henrissat B."/>
            <person name="Grigoriev I.V."/>
            <person name="Hibbett D."/>
            <person name="Nagy L.G."/>
            <person name="Martin F.M."/>
        </authorList>
    </citation>
    <scope>NUCLEOTIDE SEQUENCE</scope>
    <source>
        <strain evidence="1">P2</strain>
    </source>
</reference>
<dbReference type="EMBL" id="MU118203">
    <property type="protein sequence ID" value="KAF9643613.1"/>
    <property type="molecule type" value="Genomic_DNA"/>
</dbReference>
<gene>
    <name evidence="1" type="ORF">BDM02DRAFT_3123212</name>
</gene>
<evidence type="ECO:0000313" key="2">
    <source>
        <dbReference type="Proteomes" id="UP000886501"/>
    </source>
</evidence>
<dbReference type="Proteomes" id="UP000886501">
    <property type="component" value="Unassembled WGS sequence"/>
</dbReference>
<protein>
    <submittedName>
        <fullName evidence="1">Uncharacterized protein</fullName>
    </submittedName>
</protein>